<dbReference type="GO" id="GO:0016787">
    <property type="term" value="F:hydrolase activity"/>
    <property type="evidence" value="ECO:0007669"/>
    <property type="project" value="UniProtKB-KW"/>
</dbReference>
<dbReference type="EMBL" id="VHIR01000001">
    <property type="protein sequence ID" value="TQE44522.1"/>
    <property type="molecule type" value="Genomic_DNA"/>
</dbReference>
<proteinExistence type="predicted"/>
<accession>A0A540R9V4</accession>
<dbReference type="GeneID" id="79853262"/>
<organism evidence="2 3">
    <name type="scientific">Corynebacterium phoceense</name>
    <dbReference type="NCBI Taxonomy" id="1686286"/>
    <lineage>
        <taxon>Bacteria</taxon>
        <taxon>Bacillati</taxon>
        <taxon>Actinomycetota</taxon>
        <taxon>Actinomycetes</taxon>
        <taxon>Mycobacteriales</taxon>
        <taxon>Corynebacteriaceae</taxon>
        <taxon>Corynebacterium</taxon>
    </lineage>
</organism>
<dbReference type="Proteomes" id="UP000318080">
    <property type="component" value="Unassembled WGS sequence"/>
</dbReference>
<evidence type="ECO:0000313" key="2">
    <source>
        <dbReference type="EMBL" id="TQE44522.1"/>
    </source>
</evidence>
<evidence type="ECO:0000259" key="1">
    <source>
        <dbReference type="Pfam" id="PF02464"/>
    </source>
</evidence>
<dbReference type="AlphaFoldDB" id="A0A540R9V4"/>
<comment type="caution">
    <text evidence="2">The sequence shown here is derived from an EMBL/GenBank/DDBJ whole genome shotgun (WGS) entry which is preliminary data.</text>
</comment>
<gene>
    <name evidence="2" type="ORF">EJK80_00030</name>
</gene>
<dbReference type="RefSeq" id="WP_066509625.1">
    <property type="nucleotide sequence ID" value="NZ_JADPQA010000003.1"/>
</dbReference>
<keyword evidence="2" id="KW-0378">Hydrolase</keyword>
<dbReference type="InterPro" id="IPR036653">
    <property type="entry name" value="CinA-like_C"/>
</dbReference>
<dbReference type="Gene3D" id="3.90.950.20">
    <property type="entry name" value="CinA-like"/>
    <property type="match status" value="1"/>
</dbReference>
<dbReference type="InterPro" id="IPR008136">
    <property type="entry name" value="CinA_C"/>
</dbReference>
<keyword evidence="3" id="KW-1185">Reference proteome</keyword>
<sequence length="163" mass="16397">MRSADLLALLVARGETVAFCESLTAGLAAATLADAPGSSAALRGGLVTYATEVKSHFTGVPVAVLEAQGVVSAATARVMAHAAVRETGADWGVSLTGVAGPDLQEGKAPGTVYIGIWNNAANDGQEFAAVGLGGTRAEIRRGAVDQAFDFLAECLAAAPVKEN</sequence>
<dbReference type="Pfam" id="PF02464">
    <property type="entry name" value="CinA"/>
    <property type="match status" value="1"/>
</dbReference>
<dbReference type="NCBIfam" id="TIGR00199">
    <property type="entry name" value="PncC_domain"/>
    <property type="match status" value="1"/>
</dbReference>
<protein>
    <submittedName>
        <fullName evidence="2">Nicotinamide-nucleotide amidohydrolase family protein</fullName>
    </submittedName>
</protein>
<evidence type="ECO:0000313" key="3">
    <source>
        <dbReference type="Proteomes" id="UP000318080"/>
    </source>
</evidence>
<feature type="domain" description="CinA C-terminal" evidence="1">
    <location>
        <begin position="5"/>
        <end position="155"/>
    </location>
</feature>
<reference evidence="2 3" key="1">
    <citation type="submission" date="2019-06" db="EMBL/GenBank/DDBJ databases">
        <title>Draft genome of C. phoceense Strain 272.</title>
        <authorList>
            <person name="Pacheco L.G.C."/>
            <person name="Barberis C.M."/>
            <person name="Almuzara M.N."/>
            <person name="Traglia G.M."/>
            <person name="Santos C.S."/>
            <person name="Rocha D.J.P.G."/>
            <person name="Aguiar E.R.G.R."/>
            <person name="Vay C.A."/>
        </authorList>
    </citation>
    <scope>NUCLEOTIDE SEQUENCE [LARGE SCALE GENOMIC DNA]</scope>
    <source>
        <strain evidence="2 3">272</strain>
    </source>
</reference>
<name>A0A540R9V4_9CORY</name>
<dbReference type="STRING" id="1686286.GCA_900092335_02088"/>
<dbReference type="SUPFAM" id="SSF142433">
    <property type="entry name" value="CinA-like"/>
    <property type="match status" value="1"/>
</dbReference>